<comment type="caution">
    <text evidence="7">The sequence shown here is derived from an EMBL/GenBank/DDBJ whole genome shotgun (WGS) entry which is preliminary data.</text>
</comment>
<evidence type="ECO:0000256" key="3">
    <source>
        <dbReference type="ARBA" id="ARBA00022692"/>
    </source>
</evidence>
<dbReference type="PANTHER" id="PTHR21659:SF112">
    <property type="entry name" value="PROTEIN SNA2-RELATED"/>
    <property type="match status" value="1"/>
</dbReference>
<proteinExistence type="inferred from homology"/>
<keyword evidence="4 6" id="KW-1133">Transmembrane helix</keyword>
<keyword evidence="8" id="KW-1185">Reference proteome</keyword>
<evidence type="ECO:0000256" key="2">
    <source>
        <dbReference type="ARBA" id="ARBA00009530"/>
    </source>
</evidence>
<keyword evidence="5 6" id="KW-0472">Membrane</keyword>
<protein>
    <submittedName>
        <fullName evidence="7">Plasma membrane proteolipid 3</fullName>
    </submittedName>
</protein>
<dbReference type="Proteomes" id="UP000325902">
    <property type="component" value="Unassembled WGS sequence"/>
</dbReference>
<dbReference type="AlphaFoldDB" id="A0A5N5CYM0"/>
<dbReference type="InterPro" id="IPR000612">
    <property type="entry name" value="PMP3"/>
</dbReference>
<evidence type="ECO:0000256" key="5">
    <source>
        <dbReference type="ARBA" id="ARBA00023136"/>
    </source>
</evidence>
<evidence type="ECO:0000313" key="7">
    <source>
        <dbReference type="EMBL" id="KAB2570441.1"/>
    </source>
</evidence>
<comment type="similarity">
    <text evidence="2">Belongs to the UPF0057 (PMP3) family.</text>
</comment>
<name>A0A5N5CYM0_9PEZI</name>
<dbReference type="Pfam" id="PF01679">
    <property type="entry name" value="Pmp3"/>
    <property type="match status" value="1"/>
</dbReference>
<evidence type="ECO:0000313" key="8">
    <source>
        <dbReference type="Proteomes" id="UP000325902"/>
    </source>
</evidence>
<dbReference type="PROSITE" id="PS01309">
    <property type="entry name" value="UPF0057"/>
    <property type="match status" value="1"/>
</dbReference>
<dbReference type="EMBL" id="VCHE01000137">
    <property type="protein sequence ID" value="KAB2570441.1"/>
    <property type="molecule type" value="Genomic_DNA"/>
</dbReference>
<evidence type="ECO:0000256" key="4">
    <source>
        <dbReference type="ARBA" id="ARBA00022989"/>
    </source>
</evidence>
<evidence type="ECO:0000256" key="6">
    <source>
        <dbReference type="SAM" id="Phobius"/>
    </source>
</evidence>
<reference evidence="7 8" key="1">
    <citation type="journal article" date="2019" name="Sci. Rep.">
        <title>A multi-omics analysis of the grapevine pathogen Lasiodiplodia theobromae reveals that temperature affects the expression of virulence- and pathogenicity-related genes.</title>
        <authorList>
            <person name="Felix C."/>
            <person name="Meneses R."/>
            <person name="Goncalves M.F.M."/>
            <person name="Tilleman L."/>
            <person name="Duarte A.S."/>
            <person name="Jorrin-Novo J.V."/>
            <person name="Van de Peer Y."/>
            <person name="Deforce D."/>
            <person name="Van Nieuwerburgh F."/>
            <person name="Esteves A.C."/>
            <person name="Alves A."/>
        </authorList>
    </citation>
    <scope>NUCLEOTIDE SEQUENCE [LARGE SCALE GENOMIC DNA]</scope>
    <source>
        <strain evidence="7 8">LA-SOL3</strain>
    </source>
</reference>
<dbReference type="PANTHER" id="PTHR21659">
    <property type="entry name" value="HYDROPHOBIC PROTEIN RCI2 LOW TEMPERATURE AND SALT RESPONSIVE PROTEIN LTI6 -RELATED"/>
    <property type="match status" value="1"/>
</dbReference>
<accession>A0A5N5CYM0</accession>
<dbReference type="OrthoDB" id="2802411at2759"/>
<comment type="subcellular location">
    <subcellularLocation>
        <location evidence="1">Membrane</location>
    </subcellularLocation>
</comment>
<keyword evidence="3 6" id="KW-0812">Transmembrane</keyword>
<sequence>MGAAEDLVLYIAAIFLPPLVVLAREGCGGSFCLNIILTLLGWIPGVIHAWIVVAASPRRRVVYRRTAYAPPPAHYHRRTYASRPAPRRRHYY</sequence>
<evidence type="ECO:0000256" key="1">
    <source>
        <dbReference type="ARBA" id="ARBA00004370"/>
    </source>
</evidence>
<dbReference type="GO" id="GO:0016020">
    <property type="term" value="C:membrane"/>
    <property type="evidence" value="ECO:0007669"/>
    <property type="project" value="UniProtKB-SubCell"/>
</dbReference>
<gene>
    <name evidence="7" type="primary">pmp3_1</name>
    <name evidence="7" type="ORF">DBV05_g10912</name>
</gene>
<organism evidence="7 8">
    <name type="scientific">Lasiodiplodia theobromae</name>
    <dbReference type="NCBI Taxonomy" id="45133"/>
    <lineage>
        <taxon>Eukaryota</taxon>
        <taxon>Fungi</taxon>
        <taxon>Dikarya</taxon>
        <taxon>Ascomycota</taxon>
        <taxon>Pezizomycotina</taxon>
        <taxon>Dothideomycetes</taxon>
        <taxon>Dothideomycetes incertae sedis</taxon>
        <taxon>Botryosphaeriales</taxon>
        <taxon>Botryosphaeriaceae</taxon>
        <taxon>Lasiodiplodia</taxon>
    </lineage>
</organism>
<feature type="transmembrane region" description="Helical" evidence="6">
    <location>
        <begin position="33"/>
        <end position="55"/>
    </location>
</feature>